<keyword evidence="7" id="KW-0614">Plasmid</keyword>
<dbReference type="PRINTS" id="PR00337">
    <property type="entry name" value="LEUILEVALBP"/>
</dbReference>
<evidence type="ECO:0000256" key="1">
    <source>
        <dbReference type="ARBA" id="ARBA00010062"/>
    </source>
</evidence>
<dbReference type="AlphaFoldDB" id="A0A0C6FBF6"/>
<evidence type="ECO:0000259" key="6">
    <source>
        <dbReference type="Pfam" id="PF13458"/>
    </source>
</evidence>
<keyword evidence="3 5" id="KW-0732">Signal</keyword>
<keyword evidence="4" id="KW-0029">Amino-acid transport</keyword>
<evidence type="ECO:0000256" key="4">
    <source>
        <dbReference type="ARBA" id="ARBA00022970"/>
    </source>
</evidence>
<accession>A0A0C6FBF6</accession>
<dbReference type="PATRIC" id="fig|270351.10.peg.7219"/>
<gene>
    <name evidence="7" type="ORF">Maq22A_2p41515</name>
</gene>
<dbReference type="Pfam" id="PF13458">
    <property type="entry name" value="Peripla_BP_6"/>
    <property type="match status" value="1"/>
</dbReference>
<name>A0A0C6FBF6_9HYPH</name>
<dbReference type="InterPro" id="IPR000709">
    <property type="entry name" value="Leu_Ile_Val-bd"/>
</dbReference>
<geneLocation type="plasmid" evidence="8">
    <name>pMaq22A_2p DNA</name>
</geneLocation>
<dbReference type="RefSeq" id="WP_060851142.1">
    <property type="nucleotide sequence ID" value="NZ_AP014706.1"/>
</dbReference>
<keyword evidence="2" id="KW-0813">Transport</keyword>
<reference evidence="7 8" key="1">
    <citation type="journal article" date="2015" name="Genome Announc.">
        <title>Complete Genome Sequence of Methylobacterium aquaticum Strain 22A, Isolated from Racomitrium japonicum Moss.</title>
        <authorList>
            <person name="Tani A."/>
            <person name="Ogura Y."/>
            <person name="Hayashi T."/>
            <person name="Kimbara K."/>
        </authorList>
    </citation>
    <scope>NUCLEOTIDE SEQUENCE [LARGE SCALE GENOMIC DNA]</scope>
    <source>
        <strain evidence="7 8">MA-22A</strain>
        <plasmid evidence="8">Plasmid pMaq22A_2p DNA</plasmid>
    </source>
</reference>
<evidence type="ECO:0000256" key="5">
    <source>
        <dbReference type="SAM" id="SignalP"/>
    </source>
</evidence>
<dbReference type="KEGG" id="maqu:Maq22A_2p41515"/>
<feature type="signal peptide" evidence="5">
    <location>
        <begin position="1"/>
        <end position="31"/>
    </location>
</feature>
<dbReference type="SUPFAM" id="SSF53822">
    <property type="entry name" value="Periplasmic binding protein-like I"/>
    <property type="match status" value="1"/>
</dbReference>
<evidence type="ECO:0000313" key="8">
    <source>
        <dbReference type="Proteomes" id="UP000061432"/>
    </source>
</evidence>
<dbReference type="InterPro" id="IPR028081">
    <property type="entry name" value="Leu-bd"/>
</dbReference>
<feature type="domain" description="Leucine-binding protein" evidence="6">
    <location>
        <begin position="34"/>
        <end position="378"/>
    </location>
</feature>
<dbReference type="Proteomes" id="UP000061432">
    <property type="component" value="Plasmid pMaq22A_2p"/>
</dbReference>
<feature type="chain" id="PRO_5002189184" evidence="5">
    <location>
        <begin position="32"/>
        <end position="387"/>
    </location>
</feature>
<dbReference type="PANTHER" id="PTHR30483:SF6">
    <property type="entry name" value="PERIPLASMIC BINDING PROTEIN OF ABC TRANSPORTER FOR NATURAL AMINO ACIDS"/>
    <property type="match status" value="1"/>
</dbReference>
<organism evidence="7 8">
    <name type="scientific">Methylobacterium aquaticum</name>
    <dbReference type="NCBI Taxonomy" id="270351"/>
    <lineage>
        <taxon>Bacteria</taxon>
        <taxon>Pseudomonadati</taxon>
        <taxon>Pseudomonadota</taxon>
        <taxon>Alphaproteobacteria</taxon>
        <taxon>Hyphomicrobiales</taxon>
        <taxon>Methylobacteriaceae</taxon>
        <taxon>Methylobacterium</taxon>
    </lineage>
</organism>
<proteinExistence type="inferred from homology"/>
<comment type="similarity">
    <text evidence="1">Belongs to the leucine-binding protein family.</text>
</comment>
<protein>
    <submittedName>
        <fullName evidence="7">ABC transporter substrate-binding protein</fullName>
    </submittedName>
</protein>
<evidence type="ECO:0000256" key="3">
    <source>
        <dbReference type="ARBA" id="ARBA00022729"/>
    </source>
</evidence>
<dbReference type="Gene3D" id="3.40.50.2300">
    <property type="match status" value="2"/>
</dbReference>
<evidence type="ECO:0000313" key="7">
    <source>
        <dbReference type="EMBL" id="BAQ50071.1"/>
    </source>
</evidence>
<evidence type="ECO:0000256" key="2">
    <source>
        <dbReference type="ARBA" id="ARBA00022448"/>
    </source>
</evidence>
<dbReference type="OrthoDB" id="9768099at2"/>
<dbReference type="EMBL" id="AP014706">
    <property type="protein sequence ID" value="BAQ50071.1"/>
    <property type="molecule type" value="Genomic_DNA"/>
</dbReference>
<dbReference type="PANTHER" id="PTHR30483">
    <property type="entry name" value="LEUCINE-SPECIFIC-BINDING PROTEIN"/>
    <property type="match status" value="1"/>
</dbReference>
<dbReference type="InterPro" id="IPR051010">
    <property type="entry name" value="BCAA_transport"/>
</dbReference>
<dbReference type="InterPro" id="IPR028082">
    <property type="entry name" value="Peripla_BP_I"/>
</dbReference>
<dbReference type="GO" id="GO:0006865">
    <property type="term" value="P:amino acid transport"/>
    <property type="evidence" value="ECO:0007669"/>
    <property type="project" value="UniProtKB-KW"/>
</dbReference>
<reference evidence="8" key="2">
    <citation type="submission" date="2015-01" db="EMBL/GenBank/DDBJ databases">
        <title>Complete genome sequence of Methylobacterium aquaticum strain 22A.</title>
        <authorList>
            <person name="Tani A."/>
            <person name="Ogura Y."/>
            <person name="Hayashi T."/>
        </authorList>
    </citation>
    <scope>NUCLEOTIDE SEQUENCE [LARGE SCALE GENOMIC DNA]</scope>
    <source>
        <strain evidence="8">MA-22A</strain>
        <plasmid evidence="8">Plasmid pMaq22A_2p DNA</plasmid>
    </source>
</reference>
<sequence>MSARAAAPLSRRALVASTLAMSLSLAGAARADEPLRFGMAMPLSGGQATYGQDQVKAAEWAVAEINAKGGVAGRKLEMIVLDTRADPQAGIQAANRLVSVDKVPAFVSAWSAVVKAIAPVANDTRTVQLSVGANSAEIARLGDYTYTTFPLAAVDITAVANYAAKEMGKKRAAVLYINNETGTVAAQIYRDVFSKAGGQVVAYEAYDPRASDWTGPLLKVRAAKPDIVHIQGLVADTPQVIAQMRQLGLTMPVSSYSAVYNPKLIEQLGKASEGVIATSLAPGAADDPAVAAYLARWKKEIGREPNGLPYTQYLYDAPYLVAAVYRGLIEKKLPLTGESFRKEMLAIRTFDLPLTGKLTINDDHTVNKTVYLMEVKNGAWVKKAMVE</sequence>